<evidence type="ECO:0000256" key="5">
    <source>
        <dbReference type="ARBA" id="ARBA00022723"/>
    </source>
</evidence>
<accession>A0A0B7FSY6</accession>
<evidence type="ECO:0000256" key="1">
    <source>
        <dbReference type="ARBA" id="ARBA00001798"/>
    </source>
</evidence>
<sequence>MDSGLTTVRCPSANCIAELAFEDVCAAAAADRALVERYDSLLLRQALGSDTSFVWCKNTSCGSGQFHPDGVAAPIITCRRCGSKSCFQHDVVWHDGFTCSEYDAHRRPVNIDTADYLRRYTKVCPHCSRMVEKIDGCDHMVCVRPGGCGSEFCWVCLADWTPIRTYGNSRHNVGCRHYRTDDQPAVNNYDYDSD</sequence>
<gene>
    <name evidence="11" type="ORF">RSOLAG1IB_03240</name>
</gene>
<keyword evidence="12" id="KW-1185">Reference proteome</keyword>
<keyword evidence="9" id="KW-0862">Zinc</keyword>
<dbReference type="STRING" id="1108050.A0A0B7FSY6"/>
<dbReference type="GO" id="GO:0061630">
    <property type="term" value="F:ubiquitin protein ligase activity"/>
    <property type="evidence" value="ECO:0007669"/>
    <property type="project" value="UniProtKB-EC"/>
</dbReference>
<evidence type="ECO:0000256" key="8">
    <source>
        <dbReference type="ARBA" id="ARBA00022786"/>
    </source>
</evidence>
<evidence type="ECO:0000256" key="4">
    <source>
        <dbReference type="ARBA" id="ARBA00022679"/>
    </source>
</evidence>
<dbReference type="InterPro" id="IPR002867">
    <property type="entry name" value="IBR_dom"/>
</dbReference>
<proteinExistence type="predicted"/>
<evidence type="ECO:0000256" key="2">
    <source>
        <dbReference type="ARBA" id="ARBA00004906"/>
    </source>
</evidence>
<reference evidence="11 12" key="1">
    <citation type="submission" date="2014-11" db="EMBL/GenBank/DDBJ databases">
        <authorList>
            <person name="Wibberg Daniel"/>
        </authorList>
    </citation>
    <scope>NUCLEOTIDE SEQUENCE [LARGE SCALE GENOMIC DNA]</scope>
    <source>
        <strain evidence="11">Rhizoctonia solani AG1-IB 7/3/14</strain>
    </source>
</reference>
<dbReference type="Pfam" id="PF01485">
    <property type="entry name" value="IBR"/>
    <property type="match status" value="1"/>
</dbReference>
<dbReference type="InterPro" id="IPR054694">
    <property type="entry name" value="Parkin-like_IBR"/>
</dbReference>
<dbReference type="EC" id="2.3.2.31" evidence="3"/>
<dbReference type="EMBL" id="LN679103">
    <property type="protein sequence ID" value="CEL59307.1"/>
    <property type="molecule type" value="Genomic_DNA"/>
</dbReference>
<evidence type="ECO:0000256" key="9">
    <source>
        <dbReference type="ARBA" id="ARBA00022833"/>
    </source>
</evidence>
<evidence type="ECO:0000259" key="10">
    <source>
        <dbReference type="PROSITE" id="PS51873"/>
    </source>
</evidence>
<organism evidence="11 12">
    <name type="scientific">Thanatephorus cucumeris (strain AG1-IB / isolate 7/3/14)</name>
    <name type="common">Lettuce bottom rot fungus</name>
    <name type="synonym">Rhizoctonia solani</name>
    <dbReference type="NCBI Taxonomy" id="1108050"/>
    <lineage>
        <taxon>Eukaryota</taxon>
        <taxon>Fungi</taxon>
        <taxon>Dikarya</taxon>
        <taxon>Basidiomycota</taxon>
        <taxon>Agaricomycotina</taxon>
        <taxon>Agaricomycetes</taxon>
        <taxon>Cantharellales</taxon>
        <taxon>Ceratobasidiaceae</taxon>
        <taxon>Rhizoctonia</taxon>
        <taxon>Rhizoctonia solani AG-1</taxon>
    </lineage>
</organism>
<comment type="catalytic activity">
    <reaction evidence="1">
        <text>[E2 ubiquitin-conjugating enzyme]-S-ubiquitinyl-L-cysteine + [acceptor protein]-L-lysine = [E2 ubiquitin-conjugating enzyme]-L-cysteine + [acceptor protein]-N(6)-ubiquitinyl-L-lysine.</text>
        <dbReference type="EC" id="2.3.2.31"/>
    </reaction>
</comment>
<keyword evidence="7" id="KW-0863">Zinc-finger</keyword>
<dbReference type="Proteomes" id="UP000059188">
    <property type="component" value="Unassembled WGS sequence"/>
</dbReference>
<dbReference type="CDD" id="cd20335">
    <property type="entry name" value="BRcat_RBR"/>
    <property type="match status" value="1"/>
</dbReference>
<dbReference type="PANTHER" id="PTHR11685">
    <property type="entry name" value="RBR FAMILY RING FINGER AND IBR DOMAIN-CONTAINING"/>
    <property type="match status" value="1"/>
</dbReference>
<dbReference type="InterPro" id="IPR044066">
    <property type="entry name" value="TRIAD_supradom"/>
</dbReference>
<protein>
    <recommendedName>
        <fullName evidence="3">RBR-type E3 ubiquitin transferase</fullName>
        <ecNumber evidence="3">2.3.2.31</ecNumber>
    </recommendedName>
</protein>
<keyword evidence="6" id="KW-0677">Repeat</keyword>
<dbReference type="AlphaFoldDB" id="A0A0B7FSY6"/>
<keyword evidence="8" id="KW-0833">Ubl conjugation pathway</keyword>
<comment type="pathway">
    <text evidence="2">Protein modification; protein ubiquitination.</text>
</comment>
<evidence type="ECO:0000256" key="7">
    <source>
        <dbReference type="ARBA" id="ARBA00022771"/>
    </source>
</evidence>
<dbReference type="InterPro" id="IPR031127">
    <property type="entry name" value="E3_UB_ligase_RBR"/>
</dbReference>
<dbReference type="SUPFAM" id="SSF57850">
    <property type="entry name" value="RING/U-box"/>
    <property type="match status" value="2"/>
</dbReference>
<evidence type="ECO:0000313" key="12">
    <source>
        <dbReference type="Proteomes" id="UP000059188"/>
    </source>
</evidence>
<evidence type="ECO:0000313" key="11">
    <source>
        <dbReference type="EMBL" id="CEL59307.1"/>
    </source>
</evidence>
<dbReference type="OrthoDB" id="1431934at2759"/>
<dbReference type="Pfam" id="PF22605">
    <property type="entry name" value="IBR_2"/>
    <property type="match status" value="1"/>
</dbReference>
<dbReference type="GO" id="GO:0008270">
    <property type="term" value="F:zinc ion binding"/>
    <property type="evidence" value="ECO:0007669"/>
    <property type="project" value="UniProtKB-KW"/>
</dbReference>
<keyword evidence="4" id="KW-0808">Transferase</keyword>
<dbReference type="SMART" id="SM00647">
    <property type="entry name" value="IBR"/>
    <property type="match status" value="2"/>
</dbReference>
<keyword evidence="5" id="KW-0479">Metal-binding</keyword>
<dbReference type="Gene3D" id="1.20.120.1750">
    <property type="match status" value="1"/>
</dbReference>
<evidence type="ECO:0000256" key="3">
    <source>
        <dbReference type="ARBA" id="ARBA00012251"/>
    </source>
</evidence>
<evidence type="ECO:0000256" key="6">
    <source>
        <dbReference type="ARBA" id="ARBA00022737"/>
    </source>
</evidence>
<name>A0A0B7FSY6_THACB</name>
<feature type="domain" description="RING-type" evidence="10">
    <location>
        <begin position="1"/>
        <end position="181"/>
    </location>
</feature>
<dbReference type="GO" id="GO:0016567">
    <property type="term" value="P:protein ubiquitination"/>
    <property type="evidence" value="ECO:0007669"/>
    <property type="project" value="InterPro"/>
</dbReference>
<dbReference type="PROSITE" id="PS51873">
    <property type="entry name" value="TRIAD"/>
    <property type="match status" value="1"/>
</dbReference>